<accession>A0A3P5X0N1</accession>
<dbReference type="OrthoDB" id="9787851at2"/>
<protein>
    <submittedName>
        <fullName evidence="5">ABC transporter ATP-binding protein YtrB</fullName>
    </submittedName>
</protein>
<dbReference type="AlphaFoldDB" id="A0A3P5X0N1"/>
<dbReference type="GO" id="GO:0005524">
    <property type="term" value="F:ATP binding"/>
    <property type="evidence" value="ECO:0007669"/>
    <property type="project" value="UniProtKB-KW"/>
</dbReference>
<dbReference type="RefSeq" id="WP_124069432.1">
    <property type="nucleotide sequence ID" value="NZ_CBCRXF010000017.1"/>
</dbReference>
<dbReference type="InterPro" id="IPR003593">
    <property type="entry name" value="AAA+_ATPase"/>
</dbReference>
<evidence type="ECO:0000313" key="6">
    <source>
        <dbReference type="Proteomes" id="UP000270468"/>
    </source>
</evidence>
<dbReference type="GO" id="GO:0016887">
    <property type="term" value="F:ATP hydrolysis activity"/>
    <property type="evidence" value="ECO:0007669"/>
    <property type="project" value="InterPro"/>
</dbReference>
<evidence type="ECO:0000256" key="1">
    <source>
        <dbReference type="ARBA" id="ARBA00022448"/>
    </source>
</evidence>
<dbReference type="Proteomes" id="UP000270468">
    <property type="component" value="Unassembled WGS sequence"/>
</dbReference>
<dbReference type="Gene3D" id="3.40.50.300">
    <property type="entry name" value="P-loop containing nucleotide triphosphate hydrolases"/>
    <property type="match status" value="1"/>
</dbReference>
<feature type="domain" description="ABC transporter" evidence="4">
    <location>
        <begin position="2"/>
        <end position="230"/>
    </location>
</feature>
<dbReference type="PANTHER" id="PTHR42939:SF3">
    <property type="entry name" value="ABC TRANSPORTER ATP-BINDING COMPONENT"/>
    <property type="match status" value="1"/>
</dbReference>
<reference evidence="5 6" key="1">
    <citation type="submission" date="2018-11" db="EMBL/GenBank/DDBJ databases">
        <authorList>
            <person name="Criscuolo A."/>
        </authorList>
    </citation>
    <scope>NUCLEOTIDE SEQUENCE [LARGE SCALE GENOMIC DNA]</scope>
    <source>
        <strain evidence="5">ATB-66</strain>
    </source>
</reference>
<keyword evidence="1" id="KW-0813">Transport</keyword>
<evidence type="ECO:0000313" key="5">
    <source>
        <dbReference type="EMBL" id="VDC24156.1"/>
    </source>
</evidence>
<evidence type="ECO:0000256" key="2">
    <source>
        <dbReference type="ARBA" id="ARBA00022741"/>
    </source>
</evidence>
<dbReference type="EMBL" id="UXAV01000030">
    <property type="protein sequence ID" value="VDC24156.1"/>
    <property type="molecule type" value="Genomic_DNA"/>
</dbReference>
<keyword evidence="6" id="KW-1185">Reference proteome</keyword>
<evidence type="ECO:0000259" key="4">
    <source>
        <dbReference type="PROSITE" id="PS50893"/>
    </source>
</evidence>
<dbReference type="SUPFAM" id="SSF52540">
    <property type="entry name" value="P-loop containing nucleoside triphosphate hydrolases"/>
    <property type="match status" value="1"/>
</dbReference>
<organism evidence="5 6">
    <name type="scientific">Filibacter tadaridae</name>
    <dbReference type="NCBI Taxonomy" id="2483811"/>
    <lineage>
        <taxon>Bacteria</taxon>
        <taxon>Bacillati</taxon>
        <taxon>Bacillota</taxon>
        <taxon>Bacilli</taxon>
        <taxon>Bacillales</taxon>
        <taxon>Caryophanaceae</taxon>
        <taxon>Filibacter</taxon>
    </lineage>
</organism>
<sequence length="283" mass="32101">MNHAVTMSNVHKVIDNFQLESIHLEIEKGTIAALIGKNGAGKSTLLNMIMNLFKTDGGDIQILGQSVLGEDESWKKNVAYLPQKLPLIVPFTGHEMKELTARWYPMWDESLFQKIILLFGIDLSANFKKLSPGTQQQLNLALVIARNAPVLILDEPTAHLDIPSKQVLNDLLIEWMDNGERTIILATHQVEDIQKLADYLVVLKDGHIAGQFEKEELIETYKRYWFSEPLEIPTLPGEVERKESSLVTNRPTEAEDFLRNENVRCSNTQTLELDEIVTMLLVK</sequence>
<dbReference type="InterPro" id="IPR051782">
    <property type="entry name" value="ABC_Transporter_VariousFunc"/>
</dbReference>
<dbReference type="InterPro" id="IPR027417">
    <property type="entry name" value="P-loop_NTPase"/>
</dbReference>
<name>A0A3P5X0N1_9BACL</name>
<dbReference type="Pfam" id="PF00005">
    <property type="entry name" value="ABC_tran"/>
    <property type="match status" value="1"/>
</dbReference>
<evidence type="ECO:0000256" key="3">
    <source>
        <dbReference type="ARBA" id="ARBA00022840"/>
    </source>
</evidence>
<dbReference type="PROSITE" id="PS50893">
    <property type="entry name" value="ABC_TRANSPORTER_2"/>
    <property type="match status" value="1"/>
</dbReference>
<dbReference type="InterPro" id="IPR003439">
    <property type="entry name" value="ABC_transporter-like_ATP-bd"/>
</dbReference>
<dbReference type="PANTHER" id="PTHR42939">
    <property type="entry name" value="ABC TRANSPORTER ATP-BINDING PROTEIN ALBC-RELATED"/>
    <property type="match status" value="1"/>
</dbReference>
<dbReference type="SMART" id="SM00382">
    <property type="entry name" value="AAA"/>
    <property type="match status" value="1"/>
</dbReference>
<proteinExistence type="predicted"/>
<gene>
    <name evidence="5" type="primary">ytrB_3</name>
    <name evidence="5" type="ORF">FILTAD_01004</name>
</gene>
<keyword evidence="3 5" id="KW-0067">ATP-binding</keyword>
<dbReference type="CDD" id="cd03230">
    <property type="entry name" value="ABC_DR_subfamily_A"/>
    <property type="match status" value="1"/>
</dbReference>
<keyword evidence="2" id="KW-0547">Nucleotide-binding</keyword>